<keyword evidence="3" id="KW-1185">Reference proteome</keyword>
<keyword evidence="2" id="KW-0378">Hydrolase</keyword>
<reference evidence="2 3" key="1">
    <citation type="submission" date="2019-08" db="EMBL/GenBank/DDBJ databases">
        <title>Complete genome sequence of Candidatus Uab amorphum.</title>
        <authorList>
            <person name="Shiratori T."/>
            <person name="Suzuki S."/>
            <person name="Kakizawa Y."/>
            <person name="Ishida K."/>
        </authorList>
    </citation>
    <scope>NUCLEOTIDE SEQUENCE [LARGE SCALE GENOMIC DNA]</scope>
    <source>
        <strain evidence="2 3">SRT547</strain>
    </source>
</reference>
<dbReference type="EMBL" id="AP019860">
    <property type="protein sequence ID" value="BBM88134.1"/>
    <property type="molecule type" value="Genomic_DNA"/>
</dbReference>
<dbReference type="AlphaFoldDB" id="A0A5S9IUF1"/>
<accession>A0A5S9IUF1</accession>
<protein>
    <submittedName>
        <fullName evidence="2">Serine protease</fullName>
    </submittedName>
</protein>
<dbReference type="Proteomes" id="UP000326354">
    <property type="component" value="Chromosome"/>
</dbReference>
<dbReference type="OrthoDB" id="228608at2"/>
<keyword evidence="2" id="KW-0645">Protease</keyword>
<feature type="signal peptide" evidence="1">
    <location>
        <begin position="1"/>
        <end position="18"/>
    </location>
</feature>
<evidence type="ECO:0000256" key="1">
    <source>
        <dbReference type="SAM" id="SignalP"/>
    </source>
</evidence>
<sequence>MIKNCIIMLMVFTMTASAWCCGVRSINLVQAQNQVQQQQPQPAPPITQPAPAPVPEPETLAEIIKADLADFDKFGSNDQETNFDDNAVERLSEAAIREVERFEEALNLPTFAGDSDESRIDRNEKQLDIAENLAPQLQQRVLEFISDVNNDVSKFVAPENQAILANAPQSVIDSFYDQVSNLHEEFFVDLNNAIKLELQTGIDPNSVSTNTLPDGSTQQETTDNLAQIDDTNSAVPTAQRILDRLQFTQQEFLNDFKFVRESTLEEIQNIETINNDQSSEINTTPDFDGALDSTFQSPTQTNRIRLDVLNPLSLPGANFDRGTASIVSMIQDLQNRFSGSQLARDLDFFLAVFPSSQETAVQDSLEPRTDLFVNGQTTLNDLQDRELNQNDANQLADFETENTFTTSSFAIGLDGRLVGIDQSDDNPVISQSENVTRIQNGSSFNTRTFGGTPGQFESVRITVGDRTYELYDHVFTSPIVLDMDGDGKLEASNGVYLPHVYKDGRVVEFDINGDGFVDLTEWVGKNDGLLIQYDSSKPVSGAQLFGDADGFINGYEKMRSLDADENGTLEGQELSTLSVWQDKNLNAKVDAGEIQSLADLKITELKVEHDNFVSQFTIDGEERTMWDWYPSVFRVKKRK</sequence>
<organism evidence="2 3">
    <name type="scientific">Uabimicrobium amorphum</name>
    <dbReference type="NCBI Taxonomy" id="2596890"/>
    <lineage>
        <taxon>Bacteria</taxon>
        <taxon>Pseudomonadati</taxon>
        <taxon>Planctomycetota</taxon>
        <taxon>Candidatus Uabimicrobiia</taxon>
        <taxon>Candidatus Uabimicrobiales</taxon>
        <taxon>Candidatus Uabimicrobiaceae</taxon>
        <taxon>Candidatus Uabimicrobium</taxon>
    </lineage>
</organism>
<name>A0A5S9IUF1_UABAM</name>
<evidence type="ECO:0000313" key="3">
    <source>
        <dbReference type="Proteomes" id="UP000326354"/>
    </source>
</evidence>
<dbReference type="GO" id="GO:0008233">
    <property type="term" value="F:peptidase activity"/>
    <property type="evidence" value="ECO:0007669"/>
    <property type="project" value="UniProtKB-KW"/>
</dbReference>
<dbReference type="PROSITE" id="PS00018">
    <property type="entry name" value="EF_HAND_1"/>
    <property type="match status" value="2"/>
</dbReference>
<keyword evidence="1" id="KW-0732">Signal</keyword>
<proteinExistence type="predicted"/>
<evidence type="ECO:0000313" key="2">
    <source>
        <dbReference type="EMBL" id="BBM88134.1"/>
    </source>
</evidence>
<dbReference type="KEGG" id="uam:UABAM_06550"/>
<dbReference type="GO" id="GO:0006508">
    <property type="term" value="P:proteolysis"/>
    <property type="evidence" value="ECO:0007669"/>
    <property type="project" value="UniProtKB-KW"/>
</dbReference>
<feature type="chain" id="PRO_5024821358" evidence="1">
    <location>
        <begin position="19"/>
        <end position="639"/>
    </location>
</feature>
<gene>
    <name evidence="2" type="ORF">UABAM_06550</name>
</gene>
<dbReference type="InterPro" id="IPR018247">
    <property type="entry name" value="EF_Hand_1_Ca_BS"/>
</dbReference>